<dbReference type="Proteomes" id="UP000509750">
    <property type="component" value="Chromosome"/>
</dbReference>
<dbReference type="RefSeq" id="WP_179170083.1">
    <property type="nucleotide sequence ID" value="NZ_CP058529.1"/>
</dbReference>
<gene>
    <name evidence="1" type="ORF">HUG10_13525</name>
</gene>
<proteinExistence type="predicted"/>
<reference evidence="1 2" key="1">
    <citation type="submission" date="2020-07" db="EMBL/GenBank/DDBJ databases">
        <title>Gai3-2, isolated from salt lake.</title>
        <authorList>
            <person name="Cui H."/>
            <person name="Shi X."/>
        </authorList>
    </citation>
    <scope>NUCLEOTIDE SEQUENCE [LARGE SCALE GENOMIC DNA]</scope>
    <source>
        <strain evidence="1 2">Gai3-2</strain>
    </source>
</reference>
<organism evidence="1 2">
    <name type="scientific">Halorarum halophilum</name>
    <dbReference type="NCBI Taxonomy" id="2743090"/>
    <lineage>
        <taxon>Archaea</taxon>
        <taxon>Methanobacteriati</taxon>
        <taxon>Methanobacteriota</taxon>
        <taxon>Stenosarchaea group</taxon>
        <taxon>Halobacteria</taxon>
        <taxon>Halobacteriales</taxon>
        <taxon>Haloferacaceae</taxon>
        <taxon>Halorarum</taxon>
    </lineage>
</organism>
<dbReference type="Pfam" id="PF25251">
    <property type="entry name" value="DUF7853"/>
    <property type="match status" value="1"/>
</dbReference>
<protein>
    <submittedName>
        <fullName evidence="1">Uncharacterized protein</fullName>
    </submittedName>
</protein>
<name>A0A7D5GYE6_9EURY</name>
<dbReference type="GeneID" id="56029872"/>
<dbReference type="EMBL" id="CP058529">
    <property type="protein sequence ID" value="QLG28509.1"/>
    <property type="molecule type" value="Genomic_DNA"/>
</dbReference>
<sequence>MPTPVRDGTTLLDVTREEAWVVHSALMEQLRAASERDESAVEVDALHALERPRGFTREEMRAIREALVEYLVDAPLRDRPPGRKALRAADAALN</sequence>
<dbReference type="InterPro" id="IPR057175">
    <property type="entry name" value="DUF7853"/>
</dbReference>
<dbReference type="AlphaFoldDB" id="A0A7D5GYE6"/>
<dbReference type="OrthoDB" id="205738at2157"/>
<keyword evidence="2" id="KW-1185">Reference proteome</keyword>
<accession>A0A7D5GYE6</accession>
<evidence type="ECO:0000313" key="1">
    <source>
        <dbReference type="EMBL" id="QLG28509.1"/>
    </source>
</evidence>
<evidence type="ECO:0000313" key="2">
    <source>
        <dbReference type="Proteomes" id="UP000509750"/>
    </source>
</evidence>
<dbReference type="KEGG" id="halg:HUG10_13525"/>